<sequence length="103" mass="11924">MNLEQFWKVSEAIDFGDYGIGPNRILFECSTIKVMPNCFHIVNYFSLMQKNSFHGEDQSRWNEATSMLEDLKQLDGALNGVMRLSVAPYISSYFRRQLESAFV</sequence>
<dbReference type="EMBL" id="JBCGBO010000025">
    <property type="protein sequence ID" value="KAK9175139.1"/>
    <property type="molecule type" value="Genomic_DNA"/>
</dbReference>
<protein>
    <submittedName>
        <fullName evidence="1">Uncharacterized protein</fullName>
    </submittedName>
</protein>
<evidence type="ECO:0000313" key="2">
    <source>
        <dbReference type="Proteomes" id="UP001428341"/>
    </source>
</evidence>
<organism evidence="1 2">
    <name type="scientific">Citrus x changshan-huyou</name>
    <dbReference type="NCBI Taxonomy" id="2935761"/>
    <lineage>
        <taxon>Eukaryota</taxon>
        <taxon>Viridiplantae</taxon>
        <taxon>Streptophyta</taxon>
        <taxon>Embryophyta</taxon>
        <taxon>Tracheophyta</taxon>
        <taxon>Spermatophyta</taxon>
        <taxon>Magnoliopsida</taxon>
        <taxon>eudicotyledons</taxon>
        <taxon>Gunneridae</taxon>
        <taxon>Pentapetalae</taxon>
        <taxon>rosids</taxon>
        <taxon>malvids</taxon>
        <taxon>Sapindales</taxon>
        <taxon>Rutaceae</taxon>
        <taxon>Aurantioideae</taxon>
        <taxon>Citrus</taxon>
    </lineage>
</organism>
<evidence type="ECO:0000313" key="1">
    <source>
        <dbReference type="EMBL" id="KAK9175139.1"/>
    </source>
</evidence>
<reference evidence="1 2" key="1">
    <citation type="submission" date="2024-05" db="EMBL/GenBank/DDBJ databases">
        <title>Haplotype-resolved chromosome-level genome assembly of Huyou (Citrus changshanensis).</title>
        <authorList>
            <person name="Miao C."/>
            <person name="Chen W."/>
            <person name="Wu Y."/>
            <person name="Wang L."/>
            <person name="Zhao S."/>
            <person name="Grierson D."/>
            <person name="Xu C."/>
            <person name="Chen K."/>
        </authorList>
    </citation>
    <scope>NUCLEOTIDE SEQUENCE [LARGE SCALE GENOMIC DNA]</scope>
    <source>
        <strain evidence="1">01-14</strain>
        <tissue evidence="1">Leaf</tissue>
    </source>
</reference>
<dbReference type="Proteomes" id="UP001428341">
    <property type="component" value="Unassembled WGS sequence"/>
</dbReference>
<accession>A0AAP0LN73</accession>
<proteinExistence type="predicted"/>
<gene>
    <name evidence="1" type="ORF">WN944_027145</name>
</gene>
<keyword evidence="2" id="KW-1185">Reference proteome</keyword>
<name>A0AAP0LN73_9ROSI</name>
<dbReference type="AlphaFoldDB" id="A0AAP0LN73"/>
<comment type="caution">
    <text evidence="1">The sequence shown here is derived from an EMBL/GenBank/DDBJ whole genome shotgun (WGS) entry which is preliminary data.</text>
</comment>